<dbReference type="PANTHER" id="PTHR11947:SF3">
    <property type="entry name" value="[PYRUVATE DEHYDROGENASE (ACETYL-TRANSFERRING)] KINASE, MITOCHONDRIAL"/>
    <property type="match status" value="1"/>
</dbReference>
<comment type="subcellular location">
    <subcellularLocation>
        <location evidence="1">Mitochondrion matrix</location>
    </subcellularLocation>
</comment>
<sequence>MLDGAPHGGVLVGVADKEFRTEMNSSRVSISSSEFAKAHLHLMVFELVKNSLRAVQERFMDSDEVAPPIRIIIADGIEDVTIKVSDEGGGIPRSGLPRIFTYLYSTAGISLSVEHELSDIGTMENVTMAGYGYGLPICRLYASIHPPPAFGSSNLEALALEANNSEEDIKEEQSVHANVQ</sequence>
<keyword evidence="1" id="KW-0496">Mitochondrion</keyword>
<dbReference type="GO" id="GO:0005524">
    <property type="term" value="F:ATP binding"/>
    <property type="evidence" value="ECO:0007669"/>
    <property type="project" value="UniProtKB-UniRule"/>
</dbReference>
<evidence type="ECO:0000259" key="2">
    <source>
        <dbReference type="Pfam" id="PF02518"/>
    </source>
</evidence>
<dbReference type="InterPro" id="IPR039028">
    <property type="entry name" value="BCKD/PDK"/>
</dbReference>
<dbReference type="Pfam" id="PF02518">
    <property type="entry name" value="HATPase_c"/>
    <property type="match status" value="1"/>
</dbReference>
<keyword evidence="3" id="KW-0670">Pyruvate</keyword>
<dbReference type="InterPro" id="IPR003594">
    <property type="entry name" value="HATPase_dom"/>
</dbReference>
<dbReference type="Gene3D" id="3.30.565.10">
    <property type="entry name" value="Histidine kinase-like ATPase, C-terminal domain"/>
    <property type="match status" value="1"/>
</dbReference>
<keyword evidence="1 3" id="KW-0418">Kinase</keyword>
<dbReference type="GO" id="GO:0010906">
    <property type="term" value="P:regulation of glucose metabolic process"/>
    <property type="evidence" value="ECO:0007669"/>
    <property type="project" value="TreeGrafter"/>
</dbReference>
<dbReference type="InterPro" id="IPR036890">
    <property type="entry name" value="HATPase_C_sf"/>
</dbReference>
<dbReference type="Proteomes" id="UP000053555">
    <property type="component" value="Unassembled WGS sequence"/>
</dbReference>
<name>A0A0B2RKV1_GLYSO</name>
<gene>
    <name evidence="3" type="ORF">glysoja_039667</name>
</gene>
<dbReference type="GO" id="GO:0005759">
    <property type="term" value="C:mitochondrial matrix"/>
    <property type="evidence" value="ECO:0007669"/>
    <property type="project" value="UniProtKB-SubCell"/>
</dbReference>
<proteinExistence type="inferred from homology"/>
<comment type="similarity">
    <text evidence="1">Belongs to the PDK/BCKDK protein kinase family.</text>
</comment>
<keyword evidence="1" id="KW-0547">Nucleotide-binding</keyword>
<feature type="domain" description="Histidine kinase/HSP90-like ATPase" evidence="2">
    <location>
        <begin position="38"/>
        <end position="141"/>
    </location>
</feature>
<dbReference type="GO" id="GO:0004740">
    <property type="term" value="F:pyruvate dehydrogenase (acetyl-transferring) kinase activity"/>
    <property type="evidence" value="ECO:0007669"/>
    <property type="project" value="TreeGrafter"/>
</dbReference>
<dbReference type="PANTHER" id="PTHR11947">
    <property type="entry name" value="PYRUVATE DEHYDROGENASE KINASE"/>
    <property type="match status" value="1"/>
</dbReference>
<dbReference type="AlphaFoldDB" id="A0A0B2RKV1"/>
<organism evidence="3">
    <name type="scientific">Glycine soja</name>
    <name type="common">Wild soybean</name>
    <dbReference type="NCBI Taxonomy" id="3848"/>
    <lineage>
        <taxon>Eukaryota</taxon>
        <taxon>Viridiplantae</taxon>
        <taxon>Streptophyta</taxon>
        <taxon>Embryophyta</taxon>
        <taxon>Tracheophyta</taxon>
        <taxon>Spermatophyta</taxon>
        <taxon>Magnoliopsida</taxon>
        <taxon>eudicotyledons</taxon>
        <taxon>Gunneridae</taxon>
        <taxon>Pentapetalae</taxon>
        <taxon>rosids</taxon>
        <taxon>fabids</taxon>
        <taxon>Fabales</taxon>
        <taxon>Fabaceae</taxon>
        <taxon>Papilionoideae</taxon>
        <taxon>50 kb inversion clade</taxon>
        <taxon>NPAAA clade</taxon>
        <taxon>indigoferoid/millettioid clade</taxon>
        <taxon>Phaseoleae</taxon>
        <taxon>Glycine</taxon>
        <taxon>Glycine subgen. Soja</taxon>
    </lineage>
</organism>
<keyword evidence="1 3" id="KW-0808">Transferase</keyword>
<dbReference type="EMBL" id="KN650097">
    <property type="protein sequence ID" value="KHN32497.1"/>
    <property type="molecule type" value="Genomic_DNA"/>
</dbReference>
<keyword evidence="1" id="KW-0067">ATP-binding</keyword>
<protein>
    <recommendedName>
        <fullName evidence="1">Protein-serine/threonine kinase</fullName>
        <ecNumber evidence="1">2.7.11.-</ecNumber>
    </recommendedName>
</protein>
<dbReference type="EC" id="2.7.11.-" evidence="1"/>
<dbReference type="SUPFAM" id="SSF55874">
    <property type="entry name" value="ATPase domain of HSP90 chaperone/DNA topoisomerase II/histidine kinase"/>
    <property type="match status" value="1"/>
</dbReference>
<accession>A0A0B2RKV1</accession>
<evidence type="ECO:0000256" key="1">
    <source>
        <dbReference type="RuleBase" id="RU366032"/>
    </source>
</evidence>
<reference evidence="3" key="1">
    <citation type="submission" date="2014-07" db="EMBL/GenBank/DDBJ databases">
        <title>Identification of a novel salt tolerance gene in wild soybean by whole-genome sequencing.</title>
        <authorList>
            <person name="Lam H.-M."/>
            <person name="Qi X."/>
            <person name="Li M.-W."/>
            <person name="Liu X."/>
            <person name="Xie M."/>
            <person name="Ni M."/>
            <person name="Xu X."/>
        </authorList>
    </citation>
    <scope>NUCLEOTIDE SEQUENCE [LARGE SCALE GENOMIC DNA]</scope>
    <source>
        <tissue evidence="3">Root</tissue>
    </source>
</reference>
<evidence type="ECO:0000313" key="3">
    <source>
        <dbReference type="EMBL" id="KHN32497.1"/>
    </source>
</evidence>